<reference evidence="1" key="1">
    <citation type="submission" date="2022-02" db="EMBL/GenBank/DDBJ databases">
        <title>Towards deciphering the DNA virus diversity associated with rodent species in the families Cricetidae and Heteromyidae.</title>
        <authorList>
            <person name="Lund M."/>
            <person name="Larsen B.B."/>
            <person name="Gryseels S."/>
            <person name="Kraberger S."/>
            <person name="Rowsey D.M."/>
            <person name="Steger L."/>
            <person name="Yule K.M."/>
            <person name="Upham N.S."/>
            <person name="Worobey M."/>
            <person name="Van Doorslaer K."/>
            <person name="Varsani A."/>
        </authorList>
    </citation>
    <scope>NUCLEOTIDE SEQUENCE</scope>
    <source>
        <strain evidence="1">UA23Rod_1114</strain>
    </source>
</reference>
<organism evidence="1">
    <name type="scientific">Dipodfec virus UA23Rod_1114</name>
    <dbReference type="NCBI Taxonomy" id="2936533"/>
    <lineage>
        <taxon>Viruses</taxon>
        <taxon>Monodnaviria</taxon>
        <taxon>Sangervirae</taxon>
        <taxon>Phixviricota</taxon>
        <taxon>Malgrandaviricetes</taxon>
        <taxon>Petitvirales</taxon>
        <taxon>Microviridae</taxon>
    </lineage>
</organism>
<name>A0A976N255_9VIRU</name>
<evidence type="ECO:0000313" key="1">
    <source>
        <dbReference type="EMBL" id="UPW41481.1"/>
    </source>
</evidence>
<protein>
    <submittedName>
        <fullName evidence="1">Uncharacterized protein</fullName>
    </submittedName>
</protein>
<accession>A0A976N255</accession>
<dbReference type="EMBL" id="OM869608">
    <property type="protein sequence ID" value="UPW41481.1"/>
    <property type="molecule type" value="Genomic_DNA"/>
</dbReference>
<sequence length="56" mass="6381">MKKKYVYLRSSLTYFLLLSTLLLPSCARSSFAFKGTGEVYYIYSGREMSTPITTVP</sequence>
<proteinExistence type="predicted"/>